<dbReference type="Proteomes" id="UP000759537">
    <property type="component" value="Unassembled WGS sequence"/>
</dbReference>
<reference evidence="2" key="1">
    <citation type="submission" date="2019-10" db="EMBL/GenBank/DDBJ databases">
        <authorList>
            <consortium name="DOE Joint Genome Institute"/>
            <person name="Kuo A."/>
            <person name="Miyauchi S."/>
            <person name="Kiss E."/>
            <person name="Drula E."/>
            <person name="Kohler A."/>
            <person name="Sanchez-Garcia M."/>
            <person name="Andreopoulos B."/>
            <person name="Barry K.W."/>
            <person name="Bonito G."/>
            <person name="Buee M."/>
            <person name="Carver A."/>
            <person name="Chen C."/>
            <person name="Cichocki N."/>
            <person name="Clum A."/>
            <person name="Culley D."/>
            <person name="Crous P.W."/>
            <person name="Fauchery L."/>
            <person name="Girlanda M."/>
            <person name="Hayes R."/>
            <person name="Keri Z."/>
            <person name="LaButti K."/>
            <person name="Lipzen A."/>
            <person name="Lombard V."/>
            <person name="Magnuson J."/>
            <person name="Maillard F."/>
            <person name="Morin E."/>
            <person name="Murat C."/>
            <person name="Nolan M."/>
            <person name="Ohm R."/>
            <person name="Pangilinan J."/>
            <person name="Pereira M."/>
            <person name="Perotto S."/>
            <person name="Peter M."/>
            <person name="Riley R."/>
            <person name="Sitrit Y."/>
            <person name="Stielow B."/>
            <person name="Szollosi G."/>
            <person name="Zifcakova L."/>
            <person name="Stursova M."/>
            <person name="Spatafora J.W."/>
            <person name="Tedersoo L."/>
            <person name="Vaario L.-M."/>
            <person name="Yamada A."/>
            <person name="Yan M."/>
            <person name="Wang P."/>
            <person name="Xu J."/>
            <person name="Bruns T."/>
            <person name="Baldrian P."/>
            <person name="Vilgalys R."/>
            <person name="Henrissat B."/>
            <person name="Grigoriev I.V."/>
            <person name="Hibbett D."/>
            <person name="Nagy L.G."/>
            <person name="Martin F.M."/>
        </authorList>
    </citation>
    <scope>NUCLEOTIDE SEQUENCE</scope>
    <source>
        <strain evidence="2">Prilba</strain>
    </source>
</reference>
<accession>A0A9P5JVX1</accession>
<keyword evidence="3" id="KW-1185">Reference proteome</keyword>
<protein>
    <submittedName>
        <fullName evidence="2">Uncharacterized protein</fullName>
    </submittedName>
</protein>
<gene>
    <name evidence="2" type="ORF">DFH94DRAFT_347078</name>
</gene>
<reference evidence="2" key="2">
    <citation type="journal article" date="2020" name="Nat. Commun.">
        <title>Large-scale genome sequencing of mycorrhizal fungi provides insights into the early evolution of symbiotic traits.</title>
        <authorList>
            <person name="Miyauchi S."/>
            <person name="Kiss E."/>
            <person name="Kuo A."/>
            <person name="Drula E."/>
            <person name="Kohler A."/>
            <person name="Sanchez-Garcia M."/>
            <person name="Morin E."/>
            <person name="Andreopoulos B."/>
            <person name="Barry K.W."/>
            <person name="Bonito G."/>
            <person name="Buee M."/>
            <person name="Carver A."/>
            <person name="Chen C."/>
            <person name="Cichocki N."/>
            <person name="Clum A."/>
            <person name="Culley D."/>
            <person name="Crous P.W."/>
            <person name="Fauchery L."/>
            <person name="Girlanda M."/>
            <person name="Hayes R.D."/>
            <person name="Keri Z."/>
            <person name="LaButti K."/>
            <person name="Lipzen A."/>
            <person name="Lombard V."/>
            <person name="Magnuson J."/>
            <person name="Maillard F."/>
            <person name="Murat C."/>
            <person name="Nolan M."/>
            <person name="Ohm R.A."/>
            <person name="Pangilinan J."/>
            <person name="Pereira M.F."/>
            <person name="Perotto S."/>
            <person name="Peter M."/>
            <person name="Pfister S."/>
            <person name="Riley R."/>
            <person name="Sitrit Y."/>
            <person name="Stielow J.B."/>
            <person name="Szollosi G."/>
            <person name="Zifcakova L."/>
            <person name="Stursova M."/>
            <person name="Spatafora J.W."/>
            <person name="Tedersoo L."/>
            <person name="Vaario L.M."/>
            <person name="Yamada A."/>
            <person name="Yan M."/>
            <person name="Wang P."/>
            <person name="Xu J."/>
            <person name="Bruns T."/>
            <person name="Baldrian P."/>
            <person name="Vilgalys R."/>
            <person name="Dunand C."/>
            <person name="Henrissat B."/>
            <person name="Grigoriev I.V."/>
            <person name="Hibbett D."/>
            <person name="Nagy L.G."/>
            <person name="Martin F.M."/>
        </authorList>
    </citation>
    <scope>NUCLEOTIDE SEQUENCE</scope>
    <source>
        <strain evidence="2">Prilba</strain>
    </source>
</reference>
<dbReference type="AlphaFoldDB" id="A0A9P5JVX1"/>
<evidence type="ECO:0000313" key="2">
    <source>
        <dbReference type="EMBL" id="KAF8466064.1"/>
    </source>
</evidence>
<sequence length="163" mass="19051">MDDRLLHISIHTKGPKHPRRATPPSMPPSDFRHPRPCLRNSYSWTRKGRVRVFGLPSMLVELRGDVLGPPRRCHVLFWVIIASSFSSSWPFFFRANRDTRFTVVSRLVRTENGTWGAGPEWNGLGVEKGKPRKPKKRGRRRRMGREAYTVYRAWIHLWSCMLS</sequence>
<feature type="compositionally biased region" description="Basic residues" evidence="1">
    <location>
        <begin position="130"/>
        <end position="141"/>
    </location>
</feature>
<proteinExistence type="predicted"/>
<feature type="region of interest" description="Disordered" evidence="1">
    <location>
        <begin position="12"/>
        <end position="32"/>
    </location>
</feature>
<evidence type="ECO:0000256" key="1">
    <source>
        <dbReference type="SAM" id="MobiDB-lite"/>
    </source>
</evidence>
<comment type="caution">
    <text evidence="2">The sequence shown here is derived from an EMBL/GenBank/DDBJ whole genome shotgun (WGS) entry which is preliminary data.</text>
</comment>
<organism evidence="2 3">
    <name type="scientific">Russula ochroleuca</name>
    <dbReference type="NCBI Taxonomy" id="152965"/>
    <lineage>
        <taxon>Eukaryota</taxon>
        <taxon>Fungi</taxon>
        <taxon>Dikarya</taxon>
        <taxon>Basidiomycota</taxon>
        <taxon>Agaricomycotina</taxon>
        <taxon>Agaricomycetes</taxon>
        <taxon>Russulales</taxon>
        <taxon>Russulaceae</taxon>
        <taxon>Russula</taxon>
    </lineage>
</organism>
<name>A0A9P5JVX1_9AGAM</name>
<dbReference type="EMBL" id="WHVB01000043">
    <property type="protein sequence ID" value="KAF8466064.1"/>
    <property type="molecule type" value="Genomic_DNA"/>
</dbReference>
<feature type="region of interest" description="Disordered" evidence="1">
    <location>
        <begin position="120"/>
        <end position="141"/>
    </location>
</feature>
<evidence type="ECO:0000313" key="3">
    <source>
        <dbReference type="Proteomes" id="UP000759537"/>
    </source>
</evidence>